<dbReference type="KEGG" id="hro:HELRODRAFT_179714"/>
<evidence type="ECO:0000313" key="4">
    <source>
        <dbReference type="Proteomes" id="UP000015101"/>
    </source>
</evidence>
<dbReference type="AlphaFoldDB" id="T1FF23"/>
<dbReference type="PANTHER" id="PTHR23279">
    <property type="entry name" value="DEFECTIVE PROBOSCIS EXTENSION RESPONSE DPR -RELATED"/>
    <property type="match status" value="1"/>
</dbReference>
<dbReference type="FunFam" id="2.60.40.10:FF:002531">
    <property type="entry name" value="Defective proboscis extension response"/>
    <property type="match status" value="1"/>
</dbReference>
<dbReference type="GO" id="GO:0050808">
    <property type="term" value="P:synapse organization"/>
    <property type="evidence" value="ECO:0000318"/>
    <property type="project" value="GO_Central"/>
</dbReference>
<dbReference type="eggNOG" id="KOG3510">
    <property type="taxonomic scope" value="Eukaryota"/>
</dbReference>
<dbReference type="InterPro" id="IPR003599">
    <property type="entry name" value="Ig_sub"/>
</dbReference>
<dbReference type="OrthoDB" id="8049355at2759"/>
<dbReference type="Gene3D" id="2.60.40.10">
    <property type="entry name" value="Immunoglobulins"/>
    <property type="match status" value="2"/>
</dbReference>
<reference evidence="2 4" key="2">
    <citation type="journal article" date="2013" name="Nature">
        <title>Insights into bilaterian evolution from three spiralian genomes.</title>
        <authorList>
            <person name="Simakov O."/>
            <person name="Marletaz F."/>
            <person name="Cho S.J."/>
            <person name="Edsinger-Gonzales E."/>
            <person name="Havlak P."/>
            <person name="Hellsten U."/>
            <person name="Kuo D.H."/>
            <person name="Larsson T."/>
            <person name="Lv J."/>
            <person name="Arendt D."/>
            <person name="Savage R."/>
            <person name="Osoegawa K."/>
            <person name="de Jong P."/>
            <person name="Grimwood J."/>
            <person name="Chapman J.A."/>
            <person name="Shapiro H."/>
            <person name="Aerts A."/>
            <person name="Otillar R.P."/>
            <person name="Terry A.Y."/>
            <person name="Boore J.L."/>
            <person name="Grigoriev I.V."/>
            <person name="Lindberg D.R."/>
            <person name="Seaver E.C."/>
            <person name="Weisblat D.A."/>
            <person name="Putnam N.H."/>
            <person name="Rokhsar D.S."/>
        </authorList>
    </citation>
    <scope>NUCLEOTIDE SEQUENCE</scope>
</reference>
<dbReference type="InterPro" id="IPR036179">
    <property type="entry name" value="Ig-like_dom_sf"/>
</dbReference>
<dbReference type="FunCoup" id="T1FF23">
    <property type="interactions" value="276"/>
</dbReference>
<name>T1FF23_HELRO</name>
<evidence type="ECO:0000313" key="2">
    <source>
        <dbReference type="EMBL" id="ESN95121.1"/>
    </source>
</evidence>
<dbReference type="EnsemblMetazoa" id="HelroT179714">
    <property type="protein sequence ID" value="HelroP179714"/>
    <property type="gene ID" value="HelroG179714"/>
</dbReference>
<reference evidence="3" key="3">
    <citation type="submission" date="2015-06" db="UniProtKB">
        <authorList>
            <consortium name="EnsemblMetazoa"/>
        </authorList>
    </citation>
    <scope>IDENTIFICATION</scope>
</reference>
<dbReference type="HOGENOM" id="CLU_046341_4_2_1"/>
<reference evidence="4" key="1">
    <citation type="submission" date="2012-12" db="EMBL/GenBank/DDBJ databases">
        <authorList>
            <person name="Hellsten U."/>
            <person name="Grimwood J."/>
            <person name="Chapman J.A."/>
            <person name="Shapiro H."/>
            <person name="Aerts A."/>
            <person name="Otillar R.P."/>
            <person name="Terry A.Y."/>
            <person name="Boore J.L."/>
            <person name="Simakov O."/>
            <person name="Marletaz F."/>
            <person name="Cho S.-J."/>
            <person name="Edsinger-Gonzales E."/>
            <person name="Havlak P."/>
            <person name="Kuo D.-H."/>
            <person name="Larsson T."/>
            <person name="Lv J."/>
            <person name="Arendt D."/>
            <person name="Savage R."/>
            <person name="Osoegawa K."/>
            <person name="de Jong P."/>
            <person name="Lindberg D.R."/>
            <person name="Seaver E.C."/>
            <person name="Weisblat D.A."/>
            <person name="Putnam N.H."/>
            <person name="Grigoriev I.V."/>
            <person name="Rokhsar D.S."/>
        </authorList>
    </citation>
    <scope>NUCLEOTIDE SEQUENCE</scope>
</reference>
<evidence type="ECO:0000259" key="1">
    <source>
        <dbReference type="PROSITE" id="PS50835"/>
    </source>
</evidence>
<dbReference type="Pfam" id="PF00047">
    <property type="entry name" value="ig"/>
    <property type="match status" value="1"/>
</dbReference>
<evidence type="ECO:0000313" key="3">
    <source>
        <dbReference type="EnsemblMetazoa" id="HelroP179714"/>
    </source>
</evidence>
<dbReference type="InterPro" id="IPR013151">
    <property type="entry name" value="Immunoglobulin_dom"/>
</dbReference>
<dbReference type="SMART" id="SM00409">
    <property type="entry name" value="IG"/>
    <property type="match status" value="2"/>
</dbReference>
<dbReference type="PROSITE" id="PS50835">
    <property type="entry name" value="IG_LIKE"/>
    <property type="match status" value="2"/>
</dbReference>
<dbReference type="CDD" id="cd00096">
    <property type="entry name" value="Ig"/>
    <property type="match status" value="1"/>
</dbReference>
<feature type="domain" description="Ig-like" evidence="1">
    <location>
        <begin position="11"/>
        <end position="104"/>
    </location>
</feature>
<organism evidence="3 4">
    <name type="scientific">Helobdella robusta</name>
    <name type="common">Californian leech</name>
    <dbReference type="NCBI Taxonomy" id="6412"/>
    <lineage>
        <taxon>Eukaryota</taxon>
        <taxon>Metazoa</taxon>
        <taxon>Spiralia</taxon>
        <taxon>Lophotrochozoa</taxon>
        <taxon>Annelida</taxon>
        <taxon>Clitellata</taxon>
        <taxon>Hirudinea</taxon>
        <taxon>Rhynchobdellida</taxon>
        <taxon>Glossiphoniidae</taxon>
        <taxon>Helobdella</taxon>
    </lineage>
</organism>
<dbReference type="InterPro" id="IPR007110">
    <property type="entry name" value="Ig-like_dom"/>
</dbReference>
<dbReference type="RefSeq" id="XP_009026771.1">
    <property type="nucleotide sequence ID" value="XM_009028523.1"/>
</dbReference>
<dbReference type="GO" id="GO:0032589">
    <property type="term" value="C:neuron projection membrane"/>
    <property type="evidence" value="ECO:0000318"/>
    <property type="project" value="GO_Central"/>
</dbReference>
<sequence length="240" mass="27260">MKKTRKVRESEKEKIMNPTVTVGPGEKAVMKCRVENLGTKTLTWRKENEVHPLTIGNHPFAPDSRMSVDHNARTSEWSLSIMDVKPSDEGTYRCQISTKNGNHSQQIKLIVKTIKVTGDEYLESGNTIKLMCNVSGKPEPPHNLEWYKEGRHLAPDARNGLIITKKIETRVLISVLTITNSDVNDSGEYTCQRFSMNFANRWVLRSALNFVSDGEVVREGGREFQRKSKCRFSKGVFNMS</sequence>
<dbReference type="EMBL" id="KB097542">
    <property type="protein sequence ID" value="ESN95121.1"/>
    <property type="molecule type" value="Genomic_DNA"/>
</dbReference>
<dbReference type="Proteomes" id="UP000015101">
    <property type="component" value="Unassembled WGS sequence"/>
</dbReference>
<dbReference type="Pfam" id="PF13927">
    <property type="entry name" value="Ig_3"/>
    <property type="match status" value="1"/>
</dbReference>
<feature type="domain" description="Ig-like" evidence="1">
    <location>
        <begin position="105"/>
        <end position="192"/>
    </location>
</feature>
<dbReference type="PANTHER" id="PTHR23279:SF36">
    <property type="entry name" value="DEFECTIVE PROBOSCIS EXTENSION RESPONSE 9, ISOFORM A"/>
    <property type="match status" value="1"/>
</dbReference>
<dbReference type="InterPro" id="IPR013106">
    <property type="entry name" value="Ig_V-set"/>
</dbReference>
<dbReference type="InParanoid" id="T1FF23"/>
<dbReference type="EMBL" id="AMQM01006927">
    <property type="status" value="NOT_ANNOTATED_CDS"/>
    <property type="molecule type" value="Genomic_DNA"/>
</dbReference>
<dbReference type="InterPro" id="IPR003598">
    <property type="entry name" value="Ig_sub2"/>
</dbReference>
<protein>
    <recommendedName>
        <fullName evidence="1">Ig-like domain-containing protein</fullName>
    </recommendedName>
</protein>
<accession>T1FF23</accession>
<keyword evidence="4" id="KW-1185">Reference proteome</keyword>
<dbReference type="SMART" id="SM00408">
    <property type="entry name" value="IGc2"/>
    <property type="match status" value="2"/>
</dbReference>
<dbReference type="CTD" id="20207422"/>
<gene>
    <name evidence="3" type="primary">20207422</name>
    <name evidence="2" type="ORF">HELRODRAFT_179714</name>
</gene>
<dbReference type="OMA" id="TWRKENE"/>
<dbReference type="InterPro" id="IPR037448">
    <property type="entry name" value="Zig-8"/>
</dbReference>
<dbReference type="SUPFAM" id="SSF48726">
    <property type="entry name" value="Immunoglobulin"/>
    <property type="match status" value="2"/>
</dbReference>
<dbReference type="GeneID" id="20207422"/>
<dbReference type="STRING" id="6412.T1FF23"/>
<proteinExistence type="predicted"/>
<dbReference type="InterPro" id="IPR013783">
    <property type="entry name" value="Ig-like_fold"/>
</dbReference>
<dbReference type="SMART" id="SM00406">
    <property type="entry name" value="IGv"/>
    <property type="match status" value="2"/>
</dbReference>